<dbReference type="Gene3D" id="2.40.160.60">
    <property type="entry name" value="Outer membrane protein transport protein (OMPP1/FadL/TodX)"/>
    <property type="match status" value="1"/>
</dbReference>
<comment type="subcellular location">
    <subcellularLocation>
        <location evidence="1">Cell outer membrane</location>
        <topology evidence="1">Multi-pass membrane protein</topology>
    </subcellularLocation>
</comment>
<dbReference type="PANTHER" id="PTHR35093:SF8">
    <property type="entry name" value="OUTER MEMBRANE PROTEIN NMB0088-RELATED"/>
    <property type="match status" value="1"/>
</dbReference>
<keyword evidence="10" id="KW-1185">Reference proteome</keyword>
<dbReference type="InterPro" id="IPR005017">
    <property type="entry name" value="OMPP1/FadL/TodX"/>
</dbReference>
<evidence type="ECO:0000256" key="5">
    <source>
        <dbReference type="ARBA" id="ARBA00022729"/>
    </source>
</evidence>
<evidence type="ECO:0000256" key="6">
    <source>
        <dbReference type="ARBA" id="ARBA00023136"/>
    </source>
</evidence>
<feature type="chain" id="PRO_5026339968" evidence="8">
    <location>
        <begin position="20"/>
        <end position="551"/>
    </location>
</feature>
<comment type="similarity">
    <text evidence="2">Belongs to the OmpP1/FadL family.</text>
</comment>
<dbReference type="AlphaFoldDB" id="A0A6H0KQ61"/>
<dbReference type="KEGG" id="bfc:BacF7301_15265"/>
<protein>
    <submittedName>
        <fullName evidence="9">TonB-dependent receptor</fullName>
    </submittedName>
</protein>
<reference evidence="9 10" key="1">
    <citation type="submission" date="2020-03" db="EMBL/GenBank/DDBJ databases">
        <title>Genomic analysis of Bacteroides faecium CBA7301.</title>
        <authorList>
            <person name="Kim J."/>
            <person name="Roh S.W."/>
        </authorList>
    </citation>
    <scope>NUCLEOTIDE SEQUENCE [LARGE SCALE GENOMIC DNA]</scope>
    <source>
        <strain evidence="9 10">CBA7301</strain>
    </source>
</reference>
<proteinExistence type="inferred from homology"/>
<dbReference type="Proteomes" id="UP000501780">
    <property type="component" value="Chromosome"/>
</dbReference>
<evidence type="ECO:0000313" key="10">
    <source>
        <dbReference type="Proteomes" id="UP000501780"/>
    </source>
</evidence>
<sequence length="551" mass="61911">MKKIIAVACALCFVAGVSAQTIYDAAKLAERDLNGTARFVGMGGAMGALGGDISTMGTNPAGIGIYRSNDIMTSFSYSAYGTESKYLGQTFNNDKNQWSFDNIGFVFASKIGNQTALRYVNFGFNYKRTKSFYKNMTMGGLMGAVDDKIFVSQVNQMGQQATDVVSYDRENYDFGNSDAYNNNRLGWLGIMGYQGYLTNSVRDDNGYDRYVPVVPDEAEAYFNSNEKGGISQYDFNVALNVNDRVYLGLTIGAYDVNYKKTTLYDEDYGNGEGYELASFNRIKGSGVDVKFGAIFRPFESSPFRIGFAIHTPAFYNLTYENGASMTSDVYLKEVQDDNKTFYVRDDKPGKDAITTRKSFDANDGRRIEQDFRLSTPWRFNASLGYTVGTSLALGAEYEYEDYSSMKFSYPEGDEMVDQNSTIKDFMKGVHTFRIGAEYKVIPEFAFRLGYNYSTTAFKEDDAYKWIPANSTLTDTDFANSQSHSNYTIGIGYRGKAFYADLAYQYSMYKEKFYPFYNDLETSPGVWEIVTPQATKVTNTRSQVLLTLGLRF</sequence>
<name>A0A6H0KQ61_9BACE</name>
<keyword evidence="3" id="KW-1134">Transmembrane beta strand</keyword>
<keyword evidence="6" id="KW-0472">Membrane</keyword>
<evidence type="ECO:0000256" key="7">
    <source>
        <dbReference type="ARBA" id="ARBA00023237"/>
    </source>
</evidence>
<dbReference type="PANTHER" id="PTHR35093">
    <property type="entry name" value="OUTER MEMBRANE PROTEIN NMB0088-RELATED"/>
    <property type="match status" value="1"/>
</dbReference>
<keyword evidence="4" id="KW-0812">Transmembrane</keyword>
<dbReference type="SUPFAM" id="SSF56935">
    <property type="entry name" value="Porins"/>
    <property type="match status" value="1"/>
</dbReference>
<keyword evidence="5 8" id="KW-0732">Signal</keyword>
<dbReference type="RefSeq" id="WP_167964091.1">
    <property type="nucleotide sequence ID" value="NZ_CP050831.1"/>
</dbReference>
<evidence type="ECO:0000256" key="8">
    <source>
        <dbReference type="SAM" id="SignalP"/>
    </source>
</evidence>
<dbReference type="GO" id="GO:0009279">
    <property type="term" value="C:cell outer membrane"/>
    <property type="evidence" value="ECO:0007669"/>
    <property type="project" value="UniProtKB-SubCell"/>
</dbReference>
<evidence type="ECO:0000256" key="1">
    <source>
        <dbReference type="ARBA" id="ARBA00004571"/>
    </source>
</evidence>
<accession>A0A6H0KQ61</accession>
<evidence type="ECO:0000313" key="9">
    <source>
        <dbReference type="EMBL" id="QIU95425.1"/>
    </source>
</evidence>
<gene>
    <name evidence="9" type="ORF">BacF7301_15265</name>
</gene>
<keyword evidence="7" id="KW-0998">Cell outer membrane</keyword>
<dbReference type="GO" id="GO:0015483">
    <property type="term" value="F:long-chain fatty acid transporting porin activity"/>
    <property type="evidence" value="ECO:0007669"/>
    <property type="project" value="TreeGrafter"/>
</dbReference>
<evidence type="ECO:0000256" key="2">
    <source>
        <dbReference type="ARBA" id="ARBA00008163"/>
    </source>
</evidence>
<keyword evidence="9" id="KW-0675">Receptor</keyword>
<evidence type="ECO:0000256" key="3">
    <source>
        <dbReference type="ARBA" id="ARBA00022452"/>
    </source>
</evidence>
<feature type="signal peptide" evidence="8">
    <location>
        <begin position="1"/>
        <end position="19"/>
    </location>
</feature>
<evidence type="ECO:0000256" key="4">
    <source>
        <dbReference type="ARBA" id="ARBA00022692"/>
    </source>
</evidence>
<organism evidence="9 10">
    <name type="scientific">Bacteroides faecium</name>
    <dbReference type="NCBI Taxonomy" id="2715212"/>
    <lineage>
        <taxon>Bacteria</taxon>
        <taxon>Pseudomonadati</taxon>
        <taxon>Bacteroidota</taxon>
        <taxon>Bacteroidia</taxon>
        <taxon>Bacteroidales</taxon>
        <taxon>Bacteroidaceae</taxon>
        <taxon>Bacteroides</taxon>
    </lineage>
</organism>
<dbReference type="EMBL" id="CP050831">
    <property type="protein sequence ID" value="QIU95425.1"/>
    <property type="molecule type" value="Genomic_DNA"/>
</dbReference>